<proteinExistence type="predicted"/>
<accession>A0ABP0FUS9</accession>
<keyword evidence="6" id="KW-0805">Transcription regulation</keyword>
<dbReference type="PANTHER" id="PTHR14196:SF0">
    <property type="entry name" value="PROTEIN BOWEL"/>
    <property type="match status" value="1"/>
</dbReference>
<dbReference type="Proteomes" id="UP001642483">
    <property type="component" value="Unassembled WGS sequence"/>
</dbReference>
<dbReference type="PROSITE" id="PS00028">
    <property type="entry name" value="ZINC_FINGER_C2H2_1"/>
    <property type="match status" value="5"/>
</dbReference>
<evidence type="ECO:0000256" key="4">
    <source>
        <dbReference type="ARBA" id="ARBA00022771"/>
    </source>
</evidence>
<feature type="compositionally biased region" description="Polar residues" evidence="10">
    <location>
        <begin position="279"/>
        <end position="288"/>
    </location>
</feature>
<evidence type="ECO:0000259" key="11">
    <source>
        <dbReference type="PROSITE" id="PS50157"/>
    </source>
</evidence>
<evidence type="ECO:0000256" key="5">
    <source>
        <dbReference type="ARBA" id="ARBA00022833"/>
    </source>
</evidence>
<dbReference type="EMBL" id="CAWYQH010000097">
    <property type="protein sequence ID" value="CAK8683381.1"/>
    <property type="molecule type" value="Genomic_DNA"/>
</dbReference>
<keyword evidence="3" id="KW-0677">Repeat</keyword>
<feature type="compositionally biased region" description="Polar residues" evidence="10">
    <location>
        <begin position="1"/>
        <end position="25"/>
    </location>
</feature>
<feature type="domain" description="C2H2-type" evidence="11">
    <location>
        <begin position="427"/>
        <end position="454"/>
    </location>
</feature>
<feature type="domain" description="C2H2-type" evidence="11">
    <location>
        <begin position="455"/>
        <end position="482"/>
    </location>
</feature>
<comment type="subcellular location">
    <subcellularLocation>
        <location evidence="1">Nucleus</location>
    </subcellularLocation>
</comment>
<dbReference type="SMART" id="SM00355">
    <property type="entry name" value="ZnF_C2H2"/>
    <property type="match status" value="5"/>
</dbReference>
<feature type="domain" description="C2H2-type" evidence="11">
    <location>
        <begin position="511"/>
        <end position="538"/>
    </location>
</feature>
<dbReference type="InterPro" id="IPR036236">
    <property type="entry name" value="Znf_C2H2_sf"/>
</dbReference>
<sequence length="601" mass="67699">MTSQGYGVSSLQPESIIQRPSSGESDSQDKNLLRDRSFSRKEQGHLGRSSSWEVTQKVPQRYFIDGRDRNQANNREVSNAKNLSGEETLQGLNVEQCEKVHPRKRAYSETLLQGISGNSSNVRNSNGFKDLYTLNATAPSLNPAFNLAFAPSLLTTSVTYPFHPFTVGFPLTQTITLRDPITHGLFPNVPPLSPLCLGNFTNPNPNMLHLSLYYQAYKDMMRDMNDNFLKMAAGFDCQIKKRAEKRHREESATMTLQNLKSAQKCASNSYGSNSANYSRPTMQHSTVPKSPEKSGLPAHDSAKTFSKDFVSPSGSDDTKFLPFMDCFQNDGESLEKPETIIPNVTEIKQCSSTYTSHAVTTIGTQCVGSKYTLENGAAFRVDHASMQTQEGKGPLFPSPMTNQNLSKLKIRQKAPAARTHARTKKRYICKFCGREFSKSYNLLIHERTHTDERPYACEICNKAFRRQDHLRDHRYIHSKEKPFKCNFCNKGFCQSRTLTVHKALHLKESPFQCGTCGRSFNQRSNLKTHSLTHTSIKPFECTRCRKVFRRNCDLKRHRSTLCHAVGSGTIIPAEDNKMHPYDVPSDTTSVNLVTISSRAED</sequence>
<dbReference type="SUPFAM" id="SSF57667">
    <property type="entry name" value="beta-beta-alpha zinc fingers"/>
    <property type="match status" value="3"/>
</dbReference>
<reference evidence="12 13" key="1">
    <citation type="submission" date="2024-02" db="EMBL/GenBank/DDBJ databases">
        <authorList>
            <person name="Daric V."/>
            <person name="Darras S."/>
        </authorList>
    </citation>
    <scope>NUCLEOTIDE SEQUENCE [LARGE SCALE GENOMIC DNA]</scope>
</reference>
<feature type="region of interest" description="Disordered" evidence="10">
    <location>
        <begin position="1"/>
        <end position="84"/>
    </location>
</feature>
<dbReference type="Pfam" id="PF00096">
    <property type="entry name" value="zf-C2H2"/>
    <property type="match status" value="3"/>
</dbReference>
<feature type="compositionally biased region" description="Polar residues" evidence="10">
    <location>
        <begin position="71"/>
        <end position="84"/>
    </location>
</feature>
<feature type="compositionally biased region" description="Polar residues" evidence="10">
    <location>
        <begin position="48"/>
        <end position="58"/>
    </location>
</feature>
<keyword evidence="4 9" id="KW-0863">Zinc-finger</keyword>
<evidence type="ECO:0000313" key="12">
    <source>
        <dbReference type="EMBL" id="CAK8683381.1"/>
    </source>
</evidence>
<dbReference type="InterPro" id="IPR013087">
    <property type="entry name" value="Znf_C2H2_type"/>
</dbReference>
<dbReference type="InterPro" id="IPR050717">
    <property type="entry name" value="C2H2-ZF_Transcription_Reg"/>
</dbReference>
<evidence type="ECO:0000256" key="7">
    <source>
        <dbReference type="ARBA" id="ARBA00023163"/>
    </source>
</evidence>
<comment type="caution">
    <text evidence="12">The sequence shown here is derived from an EMBL/GenBank/DDBJ whole genome shotgun (WGS) entry which is preliminary data.</text>
</comment>
<keyword evidence="5" id="KW-0862">Zinc</keyword>
<keyword evidence="13" id="KW-1185">Reference proteome</keyword>
<evidence type="ECO:0000313" key="13">
    <source>
        <dbReference type="Proteomes" id="UP001642483"/>
    </source>
</evidence>
<keyword evidence="7" id="KW-0804">Transcription</keyword>
<dbReference type="Gene3D" id="3.30.160.60">
    <property type="entry name" value="Classic Zinc Finger"/>
    <property type="match status" value="5"/>
</dbReference>
<evidence type="ECO:0000256" key="6">
    <source>
        <dbReference type="ARBA" id="ARBA00023015"/>
    </source>
</evidence>
<dbReference type="PROSITE" id="PS50157">
    <property type="entry name" value="ZINC_FINGER_C2H2_2"/>
    <property type="match status" value="5"/>
</dbReference>
<name>A0ABP0FUS9_CLALP</name>
<dbReference type="PANTHER" id="PTHR14196">
    <property type="entry name" value="ODD-SKIPPED - RELATED"/>
    <property type="match status" value="1"/>
</dbReference>
<keyword evidence="2" id="KW-0479">Metal-binding</keyword>
<feature type="compositionally biased region" description="Basic and acidic residues" evidence="10">
    <location>
        <begin position="27"/>
        <end position="45"/>
    </location>
</feature>
<evidence type="ECO:0000256" key="9">
    <source>
        <dbReference type="PROSITE-ProRule" id="PRU00042"/>
    </source>
</evidence>
<evidence type="ECO:0000256" key="8">
    <source>
        <dbReference type="ARBA" id="ARBA00023242"/>
    </source>
</evidence>
<evidence type="ECO:0000256" key="10">
    <source>
        <dbReference type="SAM" id="MobiDB-lite"/>
    </source>
</evidence>
<protein>
    <recommendedName>
        <fullName evidence="11">C2H2-type domain-containing protein</fullName>
    </recommendedName>
</protein>
<feature type="domain" description="C2H2-type" evidence="11">
    <location>
        <begin position="483"/>
        <end position="510"/>
    </location>
</feature>
<evidence type="ECO:0000256" key="1">
    <source>
        <dbReference type="ARBA" id="ARBA00004123"/>
    </source>
</evidence>
<organism evidence="12 13">
    <name type="scientific">Clavelina lepadiformis</name>
    <name type="common">Light-bulb sea squirt</name>
    <name type="synonym">Ascidia lepadiformis</name>
    <dbReference type="NCBI Taxonomy" id="159417"/>
    <lineage>
        <taxon>Eukaryota</taxon>
        <taxon>Metazoa</taxon>
        <taxon>Chordata</taxon>
        <taxon>Tunicata</taxon>
        <taxon>Ascidiacea</taxon>
        <taxon>Aplousobranchia</taxon>
        <taxon>Clavelinidae</taxon>
        <taxon>Clavelina</taxon>
    </lineage>
</organism>
<keyword evidence="8" id="KW-0539">Nucleus</keyword>
<feature type="domain" description="C2H2-type" evidence="11">
    <location>
        <begin position="539"/>
        <end position="564"/>
    </location>
</feature>
<feature type="region of interest" description="Disordered" evidence="10">
    <location>
        <begin position="270"/>
        <end position="299"/>
    </location>
</feature>
<evidence type="ECO:0000256" key="3">
    <source>
        <dbReference type="ARBA" id="ARBA00022737"/>
    </source>
</evidence>
<gene>
    <name evidence="12" type="ORF">CVLEPA_LOCUS14461</name>
</gene>
<evidence type="ECO:0000256" key="2">
    <source>
        <dbReference type="ARBA" id="ARBA00022723"/>
    </source>
</evidence>